<name>A0A1H0P0N1_9ACTN</name>
<dbReference type="Proteomes" id="UP000199088">
    <property type="component" value="Unassembled WGS sequence"/>
</dbReference>
<accession>A0A1H0P0N1</accession>
<dbReference type="EMBL" id="FNIR01000009">
    <property type="protein sequence ID" value="SDO98265.1"/>
    <property type="molecule type" value="Genomic_DNA"/>
</dbReference>
<sequence length="69" mass="7323">MRTWVCAGVVALVLTVFAVQLVTGPYETDGPVVLPVTYSHGLHAGDVPVLVGWVLAMVALVLLARRPAR</sequence>
<dbReference type="RefSeq" id="WP_091246522.1">
    <property type="nucleotide sequence ID" value="NZ_FNIR01000009.1"/>
</dbReference>
<dbReference type="STRING" id="1052260.SAMN05660199_02923"/>
<dbReference type="OrthoDB" id="5198702at2"/>
<evidence type="ECO:0000313" key="2">
    <source>
        <dbReference type="EMBL" id="SDO98265.1"/>
    </source>
</evidence>
<keyword evidence="1" id="KW-0812">Transmembrane</keyword>
<evidence type="ECO:0000313" key="3">
    <source>
        <dbReference type="Proteomes" id="UP000199088"/>
    </source>
</evidence>
<dbReference type="AlphaFoldDB" id="A0A1H0P0N1"/>
<keyword evidence="3" id="KW-1185">Reference proteome</keyword>
<protein>
    <submittedName>
        <fullName evidence="2">Uncharacterized protein</fullName>
    </submittedName>
</protein>
<gene>
    <name evidence="2" type="ORF">SAMN05660199_02923</name>
</gene>
<proteinExistence type="predicted"/>
<feature type="transmembrane region" description="Helical" evidence="1">
    <location>
        <begin position="42"/>
        <end position="64"/>
    </location>
</feature>
<reference evidence="3" key="1">
    <citation type="submission" date="2016-10" db="EMBL/GenBank/DDBJ databases">
        <authorList>
            <person name="Varghese N."/>
            <person name="Submissions S."/>
        </authorList>
    </citation>
    <scope>NUCLEOTIDE SEQUENCE [LARGE SCALE GENOMIC DNA]</scope>
    <source>
        <strain evidence="3">DSM 45843</strain>
    </source>
</reference>
<keyword evidence="1" id="KW-0472">Membrane</keyword>
<keyword evidence="1" id="KW-1133">Transmembrane helix</keyword>
<evidence type="ECO:0000256" key="1">
    <source>
        <dbReference type="SAM" id="Phobius"/>
    </source>
</evidence>
<organism evidence="2 3">
    <name type="scientific">Klenkia soli</name>
    <dbReference type="NCBI Taxonomy" id="1052260"/>
    <lineage>
        <taxon>Bacteria</taxon>
        <taxon>Bacillati</taxon>
        <taxon>Actinomycetota</taxon>
        <taxon>Actinomycetes</taxon>
        <taxon>Geodermatophilales</taxon>
        <taxon>Geodermatophilaceae</taxon>
        <taxon>Klenkia</taxon>
    </lineage>
</organism>